<feature type="transmembrane region" description="Helical" evidence="6">
    <location>
        <begin position="44"/>
        <end position="68"/>
    </location>
</feature>
<dbReference type="EMBL" id="MHHZ01000004">
    <property type="protein sequence ID" value="OGY42413.1"/>
    <property type="molecule type" value="Genomic_DNA"/>
</dbReference>
<evidence type="ECO:0000313" key="7">
    <source>
        <dbReference type="EMBL" id="OGY42413.1"/>
    </source>
</evidence>
<comment type="caution">
    <text evidence="7">The sequence shown here is derived from an EMBL/GenBank/DDBJ whole genome shotgun (WGS) entry which is preliminary data.</text>
</comment>
<feature type="transmembrane region" description="Helical" evidence="6">
    <location>
        <begin position="80"/>
        <end position="104"/>
    </location>
</feature>
<evidence type="ECO:0000256" key="2">
    <source>
        <dbReference type="ARBA" id="ARBA00022475"/>
    </source>
</evidence>
<accession>A0A1G1XQP2</accession>
<evidence type="ECO:0000256" key="1">
    <source>
        <dbReference type="ARBA" id="ARBA00004651"/>
    </source>
</evidence>
<feature type="transmembrane region" description="Helical" evidence="6">
    <location>
        <begin position="328"/>
        <end position="348"/>
    </location>
</feature>
<feature type="transmembrane region" description="Helical" evidence="6">
    <location>
        <begin position="116"/>
        <end position="140"/>
    </location>
</feature>
<feature type="transmembrane region" description="Helical" evidence="6">
    <location>
        <begin position="173"/>
        <end position="193"/>
    </location>
</feature>
<gene>
    <name evidence="7" type="ORF">A2Y82_04705</name>
</gene>
<feature type="transmembrane region" description="Helical" evidence="6">
    <location>
        <begin position="147"/>
        <end position="167"/>
    </location>
</feature>
<feature type="transmembrane region" description="Helical" evidence="6">
    <location>
        <begin position="385"/>
        <end position="404"/>
    </location>
</feature>
<dbReference type="PANTHER" id="PTHR30250:SF11">
    <property type="entry name" value="O-ANTIGEN TRANSPORTER-RELATED"/>
    <property type="match status" value="1"/>
</dbReference>
<feature type="transmembrane region" description="Helical" evidence="6">
    <location>
        <begin position="12"/>
        <end position="32"/>
    </location>
</feature>
<dbReference type="Pfam" id="PF01943">
    <property type="entry name" value="Polysacc_synt"/>
    <property type="match status" value="1"/>
</dbReference>
<keyword evidence="4 6" id="KW-1133">Transmembrane helix</keyword>
<dbReference type="Proteomes" id="UP000176498">
    <property type="component" value="Unassembled WGS sequence"/>
</dbReference>
<feature type="transmembrane region" description="Helical" evidence="6">
    <location>
        <begin position="444"/>
        <end position="462"/>
    </location>
</feature>
<keyword evidence="3 6" id="KW-0812">Transmembrane</keyword>
<protein>
    <submittedName>
        <fullName evidence="7">Uncharacterized protein</fullName>
    </submittedName>
</protein>
<feature type="transmembrane region" description="Helical" evidence="6">
    <location>
        <begin position="293"/>
        <end position="316"/>
    </location>
</feature>
<evidence type="ECO:0000256" key="5">
    <source>
        <dbReference type="ARBA" id="ARBA00023136"/>
    </source>
</evidence>
<dbReference type="InterPro" id="IPR002797">
    <property type="entry name" value="Polysacc_synth"/>
</dbReference>
<comment type="subcellular location">
    <subcellularLocation>
        <location evidence="1">Cell membrane</location>
        <topology evidence="1">Multi-pass membrane protein</topology>
    </subcellularLocation>
</comment>
<reference evidence="7 8" key="1">
    <citation type="journal article" date="2016" name="Nat. Commun.">
        <title>Thousands of microbial genomes shed light on interconnected biogeochemical processes in an aquifer system.</title>
        <authorList>
            <person name="Anantharaman K."/>
            <person name="Brown C.T."/>
            <person name="Hug L.A."/>
            <person name="Sharon I."/>
            <person name="Castelle C.J."/>
            <person name="Probst A.J."/>
            <person name="Thomas B.C."/>
            <person name="Singh A."/>
            <person name="Wilkins M.J."/>
            <person name="Karaoz U."/>
            <person name="Brodie E.L."/>
            <person name="Williams K.H."/>
            <person name="Hubbard S.S."/>
            <person name="Banfield J.F."/>
        </authorList>
    </citation>
    <scope>NUCLEOTIDE SEQUENCE [LARGE SCALE GENOMIC DNA]</scope>
</reference>
<dbReference type="AlphaFoldDB" id="A0A1G1XQP2"/>
<feature type="transmembrane region" description="Helical" evidence="6">
    <location>
        <begin position="360"/>
        <end position="379"/>
    </location>
</feature>
<keyword evidence="2" id="KW-1003">Cell membrane</keyword>
<name>A0A1G1XQP2_9BACT</name>
<dbReference type="CDD" id="cd13128">
    <property type="entry name" value="MATE_Wzx_like"/>
    <property type="match status" value="1"/>
</dbReference>
<feature type="transmembrane region" description="Helical" evidence="6">
    <location>
        <begin position="213"/>
        <end position="233"/>
    </location>
</feature>
<organism evidence="7 8">
    <name type="scientific">Candidatus Buchananbacteria bacterium RBG_13_36_9</name>
    <dbReference type="NCBI Taxonomy" id="1797530"/>
    <lineage>
        <taxon>Bacteria</taxon>
        <taxon>Candidatus Buchananiibacteriota</taxon>
    </lineage>
</organism>
<evidence type="ECO:0000256" key="6">
    <source>
        <dbReference type="SAM" id="Phobius"/>
    </source>
</evidence>
<dbReference type="GO" id="GO:0005886">
    <property type="term" value="C:plasma membrane"/>
    <property type="evidence" value="ECO:0007669"/>
    <property type="project" value="UniProtKB-SubCell"/>
</dbReference>
<feature type="transmembrane region" description="Helical" evidence="6">
    <location>
        <begin position="416"/>
        <end position="438"/>
    </location>
</feature>
<sequence>MSPEAQSIAKNTTFLTTAYIFQKIFAFVYFTLVARFIGATDIGVYTFAISLTTIFSVFIDFGLSSVLTREAAKFKDKANAYLNNIISVKIILAVLSYLAVAIVINILGKSQVSQVMVYLAGLVMILDSFTLAFFAVFRAYQNLRYEAIGIAINQIVILIVGLTGIYLKFPLYILVLALLAGSTFNFLYSLILLKIKLHFNFKLLWDQPILKTLFKIALPFALAGIFVRVYSYIDQILLSTLIGDQVLGWYSVPYKITYAFQFVPAAFAAAIYPAMSDCFINNKEKLKIIFDKAMYLLIIISIPTAVGIACLADKIILSLYTAEFSPSILALQIFILAVIPIFLNYPAGSILNACDKQGRNTLNMGLTMILNVILNIILIPYYQHIGASIAAVISLTLLFILNLTQVPKITGFDYTYLLIKSGKAILSALIMATVIILLKMQYNFVILIIIGAIIYLGIMYLIKGFTKEDALFLWQAIFKKSVPGEEETLRT</sequence>
<keyword evidence="5 6" id="KW-0472">Membrane</keyword>
<evidence type="ECO:0000313" key="8">
    <source>
        <dbReference type="Proteomes" id="UP000176498"/>
    </source>
</evidence>
<proteinExistence type="predicted"/>
<feature type="transmembrane region" description="Helical" evidence="6">
    <location>
        <begin position="253"/>
        <end position="272"/>
    </location>
</feature>
<evidence type="ECO:0000256" key="4">
    <source>
        <dbReference type="ARBA" id="ARBA00022989"/>
    </source>
</evidence>
<dbReference type="InterPro" id="IPR050833">
    <property type="entry name" value="Poly_Biosynth_Transport"/>
</dbReference>
<evidence type="ECO:0000256" key="3">
    <source>
        <dbReference type="ARBA" id="ARBA00022692"/>
    </source>
</evidence>
<dbReference type="PANTHER" id="PTHR30250">
    <property type="entry name" value="PST FAMILY PREDICTED COLANIC ACID TRANSPORTER"/>
    <property type="match status" value="1"/>
</dbReference>